<evidence type="ECO:0000256" key="1">
    <source>
        <dbReference type="SAM" id="MobiDB-lite"/>
    </source>
</evidence>
<feature type="compositionally biased region" description="Basic and acidic residues" evidence="1">
    <location>
        <begin position="664"/>
        <end position="684"/>
    </location>
</feature>
<dbReference type="InterPro" id="IPR050905">
    <property type="entry name" value="Plant_NBS-LRR"/>
</dbReference>
<sequence length="1095" mass="123498">MPAERIRFEAGNIDGAAKQIIHFLEDTANGRDVIYFHGWNGRGASTVLNEVVEQLRSSSGFEHTRAAWGLEKVIHTDFSPWQSKRALQKAIAAELELPQEVMAFFDEYDEEDDFDGVKESARGAISHVTNAIMKELSDCRFLVVLNNWRGRYIDLWDVGVPVIRQLSKRVLWSSRGRFWTHATEEHGEENVEKLAGLRDVAIFADLLYYNSYEAVVDSIRHTLYAEAEEVAKYTGVPGPDMSPKIVMECILYMALIGNNVRNISWEHHASNYWVCDGIIKDEINGGRSKWEIADALCRNVNLDLCVWCAETIREVLIAEQQSCINRWVSFIYENSKEVQVPSQATSFFWTAAGQSINHSGTRTLEAIMSEHLERSSNLRVIHLSHCSFSFSSPPFLSCSDLRFLLLDHCKDKDDAQKYHGEEKECHLHSQCHSQDGGACFQNLWVLDLSYTDWYCLLSKDMLDLMANLRELNVKGVSNRSMSHLHHCSGAGSNSRRLLKLRVVAEPNNEDENNGVDGGKNQEVSPVVASFPDLSSWHILKTIVLDGCGDLEQVGCNALPLSLESFSLISNVPSKVKKISFQGHTKLKILVLRGLFDILVELDMSGTTIKTLDLSEVQAKSLRRLFLLGCEKLNAIRWQWKEEDEMMWLEALCIDTTTQAASTWNREDNKSYKQEEATRREDASETMHGNGRAVTSGSNYYYVSLSDPRLFRSLVHHRHDKGLHVEISSTGGRRGSSSQGISNGACSSSGGKKQVRAANLHKSAASNLYADAIVSIFNSKMSQAGGADRDEASVSMSILHCPPAPRYPPDLGHCYISIQDETQTKQETRGTTLPSFVHKDAKTLHLHDSLSITSLPGPAPAAESLVWNKLQWCRLERCPNIEGAVFTAPSSIRADGYDTYFSSLQTLWASQLLMARYIWDLSTPYLGAFSFARLKLLHIDSCPRLAHVLPLYTSIKFGCRYLETLEIVCCGELREIFASSSDMEPHHQEPRSFPRLKRIYLYDLPMLQHICGGHSRMYAPKLKTVKIRGCWSLKRLPAVRRALRGSTPPLPTVECEKDWWDSLQWDGEEAGHHPSHYKPTHSAYYKKALLRTSVLR</sequence>
<keyword evidence="4" id="KW-1185">Reference proteome</keyword>
<evidence type="ECO:0000313" key="4">
    <source>
        <dbReference type="Proteomes" id="UP000823388"/>
    </source>
</evidence>
<name>A0A8T0UHR1_PANVG</name>
<organism evidence="3 4">
    <name type="scientific">Panicum virgatum</name>
    <name type="common">Blackwell switchgrass</name>
    <dbReference type="NCBI Taxonomy" id="38727"/>
    <lineage>
        <taxon>Eukaryota</taxon>
        <taxon>Viridiplantae</taxon>
        <taxon>Streptophyta</taxon>
        <taxon>Embryophyta</taxon>
        <taxon>Tracheophyta</taxon>
        <taxon>Spermatophyta</taxon>
        <taxon>Magnoliopsida</taxon>
        <taxon>Liliopsida</taxon>
        <taxon>Poales</taxon>
        <taxon>Poaceae</taxon>
        <taxon>PACMAD clade</taxon>
        <taxon>Panicoideae</taxon>
        <taxon>Panicodae</taxon>
        <taxon>Paniceae</taxon>
        <taxon>Panicinae</taxon>
        <taxon>Panicum</taxon>
        <taxon>Panicum sect. Hiantes</taxon>
    </lineage>
</organism>
<protein>
    <recommendedName>
        <fullName evidence="2">Disease resistance protein At4g27190-like leucine-rich repeats domain-containing protein</fullName>
    </recommendedName>
</protein>
<dbReference type="PANTHER" id="PTHR33463:SF209">
    <property type="entry name" value="DISEASE RESISTANCE PROTEIN RPS2-LIKE"/>
    <property type="match status" value="1"/>
</dbReference>
<proteinExistence type="predicted"/>
<feature type="domain" description="Disease resistance protein At4g27190-like leucine-rich repeats" evidence="2">
    <location>
        <begin position="916"/>
        <end position="1035"/>
    </location>
</feature>
<feature type="region of interest" description="Disordered" evidence="1">
    <location>
        <begin position="663"/>
        <end position="689"/>
    </location>
</feature>
<dbReference type="Gene3D" id="3.80.10.10">
    <property type="entry name" value="Ribonuclease Inhibitor"/>
    <property type="match status" value="2"/>
</dbReference>
<comment type="caution">
    <text evidence="3">The sequence shown here is derived from an EMBL/GenBank/DDBJ whole genome shotgun (WGS) entry which is preliminary data.</text>
</comment>
<feature type="compositionally biased region" description="Low complexity" evidence="1">
    <location>
        <begin position="726"/>
        <end position="743"/>
    </location>
</feature>
<evidence type="ECO:0000259" key="2">
    <source>
        <dbReference type="Pfam" id="PF23247"/>
    </source>
</evidence>
<dbReference type="AlphaFoldDB" id="A0A8T0UHR1"/>
<dbReference type="PANTHER" id="PTHR33463">
    <property type="entry name" value="NB-ARC DOMAIN-CONTAINING PROTEIN-RELATED"/>
    <property type="match status" value="1"/>
</dbReference>
<dbReference type="Pfam" id="PF23247">
    <property type="entry name" value="LRR_RPS2"/>
    <property type="match status" value="1"/>
</dbReference>
<evidence type="ECO:0000313" key="3">
    <source>
        <dbReference type="EMBL" id="KAG2621578.1"/>
    </source>
</evidence>
<dbReference type="InterPro" id="IPR057135">
    <property type="entry name" value="At4g27190-like_LRR"/>
</dbReference>
<dbReference type="Proteomes" id="UP000823388">
    <property type="component" value="Chromosome 3N"/>
</dbReference>
<dbReference type="InterPro" id="IPR032675">
    <property type="entry name" value="LRR_dom_sf"/>
</dbReference>
<dbReference type="EMBL" id="CM029042">
    <property type="protein sequence ID" value="KAG2621578.1"/>
    <property type="molecule type" value="Genomic_DNA"/>
</dbReference>
<dbReference type="SUPFAM" id="SSF52058">
    <property type="entry name" value="L domain-like"/>
    <property type="match status" value="1"/>
</dbReference>
<feature type="region of interest" description="Disordered" evidence="1">
    <location>
        <begin position="724"/>
        <end position="750"/>
    </location>
</feature>
<reference evidence="3" key="1">
    <citation type="submission" date="2020-05" db="EMBL/GenBank/DDBJ databases">
        <title>WGS assembly of Panicum virgatum.</title>
        <authorList>
            <person name="Lovell J.T."/>
            <person name="Jenkins J."/>
            <person name="Shu S."/>
            <person name="Juenger T.E."/>
            <person name="Schmutz J."/>
        </authorList>
    </citation>
    <scope>NUCLEOTIDE SEQUENCE</scope>
    <source>
        <strain evidence="3">AP13</strain>
    </source>
</reference>
<gene>
    <name evidence="3" type="ORF">PVAP13_3NG255040</name>
</gene>
<accession>A0A8T0UHR1</accession>